<dbReference type="EnsemblMetazoa" id="XM_020007152.1">
    <property type="protein sequence ID" value="XP_019862711.1"/>
    <property type="gene ID" value="LOC109591408"/>
</dbReference>
<evidence type="ECO:0000313" key="2">
    <source>
        <dbReference type="Proteomes" id="UP000007879"/>
    </source>
</evidence>
<accession>A0AAN0JZQ6</accession>
<dbReference type="GeneID" id="109591408"/>
<protein>
    <recommendedName>
        <fullName evidence="3">CARD domain-containing protein</fullName>
    </recommendedName>
</protein>
<name>A0AAN0JZQ6_AMPQE</name>
<evidence type="ECO:0000313" key="1">
    <source>
        <dbReference type="EnsemblMetazoa" id="XP_019862711.1"/>
    </source>
</evidence>
<dbReference type="Proteomes" id="UP000007879">
    <property type="component" value="Unassembled WGS sequence"/>
</dbReference>
<organism evidence="1 2">
    <name type="scientific">Amphimedon queenslandica</name>
    <name type="common">Sponge</name>
    <dbReference type="NCBI Taxonomy" id="400682"/>
    <lineage>
        <taxon>Eukaryota</taxon>
        <taxon>Metazoa</taxon>
        <taxon>Porifera</taxon>
        <taxon>Demospongiae</taxon>
        <taxon>Heteroscleromorpha</taxon>
        <taxon>Haplosclerida</taxon>
        <taxon>Niphatidae</taxon>
        <taxon>Amphimedon</taxon>
    </lineage>
</organism>
<sequence length="313" mass="36157">MPALLPIKDVSNINPYPNTTPLLLYFESAIPMGLFCAIIVHLLSHKDSSWNVAEEESNFSNYFTLRCPDLLQTDIILVEQLDCITVYCEATDDYIPARDAVEEAVDVAMSKHKLSTCEKPKRAFYCPCGKGRHAAVASWLKTQNRYVFRCTSNNKPQSLAVEYLSWLYKTRKRQHDDELQNLPDILETNIAYQVLVDSTTEIKDHFSDDYSDFADKLLEMNVITERERSTITDRSTGQNKYQRMGEVIEHVKKAVEIKESVFFLFLNIFLEKGTQPSAEFARKLMQRYKDKTQHSDVNLESLSKRTKQIAHDY</sequence>
<dbReference type="AlphaFoldDB" id="A0AAN0JZQ6"/>
<dbReference type="KEGG" id="aqu:109591408"/>
<reference evidence="1" key="2">
    <citation type="submission" date="2024-06" db="UniProtKB">
        <authorList>
            <consortium name="EnsemblMetazoa"/>
        </authorList>
    </citation>
    <scope>IDENTIFICATION</scope>
</reference>
<evidence type="ECO:0008006" key="3">
    <source>
        <dbReference type="Google" id="ProtNLM"/>
    </source>
</evidence>
<proteinExistence type="predicted"/>
<dbReference type="RefSeq" id="XP_019862711.1">
    <property type="nucleotide sequence ID" value="XM_020007152.1"/>
</dbReference>
<keyword evidence="2" id="KW-1185">Reference proteome</keyword>
<reference evidence="2" key="1">
    <citation type="journal article" date="2010" name="Nature">
        <title>The Amphimedon queenslandica genome and the evolution of animal complexity.</title>
        <authorList>
            <person name="Srivastava M."/>
            <person name="Simakov O."/>
            <person name="Chapman J."/>
            <person name="Fahey B."/>
            <person name="Gauthier M.E."/>
            <person name="Mitros T."/>
            <person name="Richards G.S."/>
            <person name="Conaco C."/>
            <person name="Dacre M."/>
            <person name="Hellsten U."/>
            <person name="Larroux C."/>
            <person name="Putnam N.H."/>
            <person name="Stanke M."/>
            <person name="Adamska M."/>
            <person name="Darling A."/>
            <person name="Degnan S.M."/>
            <person name="Oakley T.H."/>
            <person name="Plachetzki D.C."/>
            <person name="Zhai Y."/>
            <person name="Adamski M."/>
            <person name="Calcino A."/>
            <person name="Cummins S.F."/>
            <person name="Goodstein D.M."/>
            <person name="Harris C."/>
            <person name="Jackson D.J."/>
            <person name="Leys S.P."/>
            <person name="Shu S."/>
            <person name="Woodcroft B.J."/>
            <person name="Vervoort M."/>
            <person name="Kosik K.S."/>
            <person name="Manning G."/>
            <person name="Degnan B.M."/>
            <person name="Rokhsar D.S."/>
        </authorList>
    </citation>
    <scope>NUCLEOTIDE SEQUENCE [LARGE SCALE GENOMIC DNA]</scope>
</reference>